<reference evidence="1" key="1">
    <citation type="submission" date="2014-11" db="EMBL/GenBank/DDBJ databases">
        <authorList>
            <person name="Amaro Gonzalez C."/>
        </authorList>
    </citation>
    <scope>NUCLEOTIDE SEQUENCE</scope>
</reference>
<sequence>MCIAGRGMLRLGIYPGFQLTHTEFHCLFHTNGYPQNFPRVHLDLGITVLSEPAPLPSPPFPASFCLSSSFPGSSVGERRYLCLWTCSPFDLYVL</sequence>
<organism evidence="1">
    <name type="scientific">Anguilla anguilla</name>
    <name type="common">European freshwater eel</name>
    <name type="synonym">Muraena anguilla</name>
    <dbReference type="NCBI Taxonomy" id="7936"/>
    <lineage>
        <taxon>Eukaryota</taxon>
        <taxon>Metazoa</taxon>
        <taxon>Chordata</taxon>
        <taxon>Craniata</taxon>
        <taxon>Vertebrata</taxon>
        <taxon>Euteleostomi</taxon>
        <taxon>Actinopterygii</taxon>
        <taxon>Neopterygii</taxon>
        <taxon>Teleostei</taxon>
        <taxon>Anguilliformes</taxon>
        <taxon>Anguillidae</taxon>
        <taxon>Anguilla</taxon>
    </lineage>
</organism>
<dbReference type="EMBL" id="GBXM01014339">
    <property type="protein sequence ID" value="JAH94238.1"/>
    <property type="molecule type" value="Transcribed_RNA"/>
</dbReference>
<reference evidence="1" key="2">
    <citation type="journal article" date="2015" name="Fish Shellfish Immunol.">
        <title>Early steps in the European eel (Anguilla anguilla)-Vibrio vulnificus interaction in the gills: Role of the RtxA13 toxin.</title>
        <authorList>
            <person name="Callol A."/>
            <person name="Pajuelo D."/>
            <person name="Ebbesson L."/>
            <person name="Teles M."/>
            <person name="MacKenzie S."/>
            <person name="Amaro C."/>
        </authorList>
    </citation>
    <scope>NUCLEOTIDE SEQUENCE</scope>
</reference>
<protein>
    <submittedName>
        <fullName evidence="1">Uncharacterized protein</fullName>
    </submittedName>
</protein>
<proteinExistence type="predicted"/>
<name>A0A0E9WXU8_ANGAN</name>
<evidence type="ECO:0000313" key="1">
    <source>
        <dbReference type="EMBL" id="JAH94238.1"/>
    </source>
</evidence>
<dbReference type="AlphaFoldDB" id="A0A0E9WXU8"/>
<accession>A0A0E9WXU8</accession>